<protein>
    <recommendedName>
        <fullName evidence="1">ATP-dependent DNA helicase</fullName>
        <ecNumber evidence="1">5.6.2.3</ecNumber>
    </recommendedName>
</protein>
<dbReference type="PANTHER" id="PTHR10492">
    <property type="match status" value="1"/>
</dbReference>
<dbReference type="GO" id="GO:0000723">
    <property type="term" value="P:telomere maintenance"/>
    <property type="evidence" value="ECO:0007669"/>
    <property type="project" value="InterPro"/>
</dbReference>
<dbReference type="GO" id="GO:0006281">
    <property type="term" value="P:DNA repair"/>
    <property type="evidence" value="ECO:0007669"/>
    <property type="project" value="UniProtKB-KW"/>
</dbReference>
<name>A0A4C2A2A8_EUMVA</name>
<dbReference type="Proteomes" id="UP000299102">
    <property type="component" value="Unassembled WGS sequence"/>
</dbReference>
<keyword evidence="1" id="KW-0547">Nucleotide-binding</keyword>
<evidence type="ECO:0000313" key="4">
    <source>
        <dbReference type="Proteomes" id="UP000299102"/>
    </source>
</evidence>
<keyword evidence="1" id="KW-0227">DNA damage</keyword>
<keyword evidence="1" id="KW-0347">Helicase</keyword>
<dbReference type="EMBL" id="BGZK01002373">
    <property type="protein sequence ID" value="GBP93414.1"/>
    <property type="molecule type" value="Genomic_DNA"/>
</dbReference>
<dbReference type="InterPro" id="IPR010285">
    <property type="entry name" value="DNA_helicase_pif1-like_DEAD"/>
</dbReference>
<comment type="caution">
    <text evidence="3">The sequence shown here is derived from an EMBL/GenBank/DDBJ whole genome shotgun (WGS) entry which is preliminary data.</text>
</comment>
<dbReference type="GO" id="GO:0016887">
    <property type="term" value="F:ATP hydrolysis activity"/>
    <property type="evidence" value="ECO:0007669"/>
    <property type="project" value="RHEA"/>
</dbReference>
<evidence type="ECO:0000256" key="1">
    <source>
        <dbReference type="RuleBase" id="RU363044"/>
    </source>
</evidence>
<dbReference type="EC" id="5.6.2.3" evidence="1"/>
<keyword evidence="1" id="KW-0067">ATP-binding</keyword>
<accession>A0A4C2A2A8</accession>
<reference evidence="3 4" key="1">
    <citation type="journal article" date="2019" name="Commun. Biol.">
        <title>The bagworm genome reveals a unique fibroin gene that provides high tensile strength.</title>
        <authorList>
            <person name="Kono N."/>
            <person name="Nakamura H."/>
            <person name="Ohtoshi R."/>
            <person name="Tomita M."/>
            <person name="Numata K."/>
            <person name="Arakawa K."/>
        </authorList>
    </citation>
    <scope>NUCLEOTIDE SEQUENCE [LARGE SCALE GENOMIC DNA]</scope>
</reference>
<keyword evidence="1" id="KW-0233">DNA recombination</keyword>
<dbReference type="GO" id="GO:0043139">
    <property type="term" value="F:5'-3' DNA helicase activity"/>
    <property type="evidence" value="ECO:0007669"/>
    <property type="project" value="UniProtKB-EC"/>
</dbReference>
<feature type="domain" description="DNA helicase Pif1-like DEAD-box helicase" evidence="2">
    <location>
        <begin position="1"/>
        <end position="98"/>
    </location>
</feature>
<proteinExistence type="inferred from homology"/>
<dbReference type="GO" id="GO:0006310">
    <property type="term" value="P:DNA recombination"/>
    <property type="evidence" value="ECO:0007669"/>
    <property type="project" value="UniProtKB-KW"/>
</dbReference>
<dbReference type="AlphaFoldDB" id="A0A4C2A2A8"/>
<dbReference type="Pfam" id="PF05970">
    <property type="entry name" value="PIF1"/>
    <property type="match status" value="1"/>
</dbReference>
<dbReference type="GO" id="GO:0005524">
    <property type="term" value="F:ATP binding"/>
    <property type="evidence" value="ECO:0007669"/>
    <property type="project" value="UniProtKB-KW"/>
</dbReference>
<comment type="cofactor">
    <cofactor evidence="1">
        <name>Mg(2+)</name>
        <dbReference type="ChEBI" id="CHEBI:18420"/>
    </cofactor>
</comment>
<gene>
    <name evidence="3" type="ORF">EVAR_84305_1</name>
</gene>
<comment type="catalytic activity">
    <reaction evidence="1">
        <text>ATP + H2O = ADP + phosphate + H(+)</text>
        <dbReference type="Rhea" id="RHEA:13065"/>
        <dbReference type="ChEBI" id="CHEBI:15377"/>
        <dbReference type="ChEBI" id="CHEBI:15378"/>
        <dbReference type="ChEBI" id="CHEBI:30616"/>
        <dbReference type="ChEBI" id="CHEBI:43474"/>
        <dbReference type="ChEBI" id="CHEBI:456216"/>
        <dbReference type="EC" id="5.6.2.3"/>
    </reaction>
</comment>
<dbReference type="OrthoDB" id="272985at2759"/>
<comment type="similarity">
    <text evidence="1">Belongs to the helicase family.</text>
</comment>
<keyword evidence="1" id="KW-0234">DNA repair</keyword>
<keyword evidence="4" id="KW-1185">Reference proteome</keyword>
<evidence type="ECO:0000313" key="3">
    <source>
        <dbReference type="EMBL" id="GBP93414.1"/>
    </source>
</evidence>
<dbReference type="PANTHER" id="PTHR10492:SF57">
    <property type="entry name" value="ATP-DEPENDENT DNA HELICASE"/>
    <property type="match status" value="1"/>
</dbReference>
<dbReference type="STRING" id="151549.A0A4C2A2A8"/>
<evidence type="ECO:0000259" key="2">
    <source>
        <dbReference type="Pfam" id="PF05970"/>
    </source>
</evidence>
<keyword evidence="1" id="KW-0378">Hydrolase</keyword>
<sequence>MAHKKSLEALNFTLKDLRRNNNIFGGLMILLAGDFRQTLPVVPGTPADELNACLKASPLWNNKKLSLTTNMRVQLQNDQSAAQFSKQLLDVGNGKVPVDATSGLITLTNDFADL</sequence>
<organism evidence="3 4">
    <name type="scientific">Eumeta variegata</name>
    <name type="common">Bagworm moth</name>
    <name type="synonym">Eumeta japonica</name>
    <dbReference type="NCBI Taxonomy" id="151549"/>
    <lineage>
        <taxon>Eukaryota</taxon>
        <taxon>Metazoa</taxon>
        <taxon>Ecdysozoa</taxon>
        <taxon>Arthropoda</taxon>
        <taxon>Hexapoda</taxon>
        <taxon>Insecta</taxon>
        <taxon>Pterygota</taxon>
        <taxon>Neoptera</taxon>
        <taxon>Endopterygota</taxon>
        <taxon>Lepidoptera</taxon>
        <taxon>Glossata</taxon>
        <taxon>Ditrysia</taxon>
        <taxon>Tineoidea</taxon>
        <taxon>Psychidae</taxon>
        <taxon>Oiketicinae</taxon>
        <taxon>Eumeta</taxon>
    </lineage>
</organism>